<comment type="subcellular location">
    <subcellularLocation>
        <location evidence="1">Membrane</location>
        <topology evidence="1">Multi-pass membrane protein</topology>
    </subcellularLocation>
</comment>
<evidence type="ECO:0000313" key="8">
    <source>
        <dbReference type="Proteomes" id="UP000823614"/>
    </source>
</evidence>
<dbReference type="SUPFAM" id="SSF111352">
    <property type="entry name" value="Ammonium transporter"/>
    <property type="match status" value="1"/>
</dbReference>
<comment type="caution">
    <text evidence="7">The sequence shown here is derived from an EMBL/GenBank/DDBJ whole genome shotgun (WGS) entry which is preliminary data.</text>
</comment>
<reference evidence="7" key="2">
    <citation type="journal article" date="2021" name="PeerJ">
        <title>Extensive microbial diversity within the chicken gut microbiome revealed by metagenomics and culture.</title>
        <authorList>
            <person name="Gilroy R."/>
            <person name="Ravi A."/>
            <person name="Getino M."/>
            <person name="Pursley I."/>
            <person name="Horton D.L."/>
            <person name="Alikhan N.F."/>
            <person name="Baker D."/>
            <person name="Gharbi K."/>
            <person name="Hall N."/>
            <person name="Watson M."/>
            <person name="Adriaenssens E.M."/>
            <person name="Foster-Nyarko E."/>
            <person name="Jarju S."/>
            <person name="Secka A."/>
            <person name="Antonio M."/>
            <person name="Oren A."/>
            <person name="Chaudhuri R.R."/>
            <person name="La Ragione R."/>
            <person name="Hildebrand F."/>
            <person name="Pallen M.J."/>
        </authorList>
    </citation>
    <scope>NUCLEOTIDE SEQUENCE</scope>
    <source>
        <strain evidence="7">C6-149</strain>
    </source>
</reference>
<evidence type="ECO:0000256" key="3">
    <source>
        <dbReference type="ARBA" id="ARBA00022989"/>
    </source>
</evidence>
<sequence>MLGTILIGFLADPIMNNIHAGLHQLLIQIFGAVLVAIYIMIVTWIILFILDKFTKIRTTSKQQEEGLDKTLLNESYFNK</sequence>
<reference evidence="7" key="1">
    <citation type="submission" date="2020-10" db="EMBL/GenBank/DDBJ databases">
        <authorList>
            <person name="Gilroy R."/>
        </authorList>
    </citation>
    <scope>NUCLEOTIDE SEQUENCE</scope>
    <source>
        <strain evidence="7">C6-149</strain>
    </source>
</reference>
<evidence type="ECO:0000259" key="6">
    <source>
        <dbReference type="Pfam" id="PF00909"/>
    </source>
</evidence>
<evidence type="ECO:0000313" key="7">
    <source>
        <dbReference type="EMBL" id="MBO8441941.1"/>
    </source>
</evidence>
<feature type="domain" description="Ammonium transporter AmtB-like" evidence="6">
    <location>
        <begin position="2"/>
        <end position="74"/>
    </location>
</feature>
<evidence type="ECO:0000256" key="5">
    <source>
        <dbReference type="SAM" id="Phobius"/>
    </source>
</evidence>
<evidence type="ECO:0000256" key="1">
    <source>
        <dbReference type="ARBA" id="ARBA00004141"/>
    </source>
</evidence>
<dbReference type="GO" id="GO:0016020">
    <property type="term" value="C:membrane"/>
    <property type="evidence" value="ECO:0007669"/>
    <property type="project" value="UniProtKB-SubCell"/>
</dbReference>
<evidence type="ECO:0000256" key="2">
    <source>
        <dbReference type="ARBA" id="ARBA00022692"/>
    </source>
</evidence>
<dbReference type="Proteomes" id="UP000823614">
    <property type="component" value="Unassembled WGS sequence"/>
</dbReference>
<dbReference type="AlphaFoldDB" id="A0A9D9E8L4"/>
<dbReference type="InterPro" id="IPR029020">
    <property type="entry name" value="Ammonium/urea_transptr"/>
</dbReference>
<feature type="transmembrane region" description="Helical" evidence="5">
    <location>
        <begin position="25"/>
        <end position="50"/>
    </location>
</feature>
<keyword evidence="3 5" id="KW-1133">Transmembrane helix</keyword>
<dbReference type="GO" id="GO:0008519">
    <property type="term" value="F:ammonium channel activity"/>
    <property type="evidence" value="ECO:0007669"/>
    <property type="project" value="InterPro"/>
</dbReference>
<dbReference type="EMBL" id="JADIMP010000095">
    <property type="protein sequence ID" value="MBO8441941.1"/>
    <property type="molecule type" value="Genomic_DNA"/>
</dbReference>
<evidence type="ECO:0000256" key="4">
    <source>
        <dbReference type="ARBA" id="ARBA00023136"/>
    </source>
</evidence>
<dbReference type="Pfam" id="PF00909">
    <property type="entry name" value="Ammonium_transp"/>
    <property type="match status" value="1"/>
</dbReference>
<proteinExistence type="predicted"/>
<gene>
    <name evidence="7" type="ORF">IAA89_05880</name>
</gene>
<keyword evidence="2 5" id="KW-0812">Transmembrane</keyword>
<protein>
    <submittedName>
        <fullName evidence="7">Ammonium transporter</fullName>
    </submittedName>
</protein>
<keyword evidence="4 5" id="KW-0472">Membrane</keyword>
<dbReference type="InterPro" id="IPR024041">
    <property type="entry name" value="NH4_transpt_AmtB-like_dom"/>
</dbReference>
<organism evidence="7 8">
    <name type="scientific">Candidatus Gallilactobacillus intestinavium</name>
    <dbReference type="NCBI Taxonomy" id="2840838"/>
    <lineage>
        <taxon>Bacteria</taxon>
        <taxon>Bacillati</taxon>
        <taxon>Bacillota</taxon>
        <taxon>Bacilli</taxon>
        <taxon>Lactobacillales</taxon>
        <taxon>Lactobacillaceae</taxon>
        <taxon>Lactobacillaceae incertae sedis</taxon>
        <taxon>Candidatus Gallilactobacillus</taxon>
    </lineage>
</organism>
<name>A0A9D9E8L4_9LACO</name>
<accession>A0A9D9E8L4</accession>
<dbReference type="Gene3D" id="1.10.3430.10">
    <property type="entry name" value="Ammonium transporter AmtB like domains"/>
    <property type="match status" value="1"/>
</dbReference>